<keyword evidence="1" id="KW-0238">DNA-binding</keyword>
<comment type="caution">
    <text evidence="6">The sequence shown here is derived from an EMBL/GenBank/DDBJ whole genome shotgun (WGS) entry which is preliminary data.</text>
</comment>
<dbReference type="Gene3D" id="3.40.50.1390">
    <property type="entry name" value="Resolvase, N-terminal catalytic domain"/>
    <property type="match status" value="1"/>
</dbReference>
<dbReference type="InterPro" id="IPR036162">
    <property type="entry name" value="Resolvase-like_N_sf"/>
</dbReference>
<dbReference type="SUPFAM" id="SSF53041">
    <property type="entry name" value="Resolvase-like"/>
    <property type="match status" value="1"/>
</dbReference>
<accession>A0ABS1Z257</accession>
<evidence type="ECO:0000313" key="6">
    <source>
        <dbReference type="EMBL" id="MBM0746489.1"/>
    </source>
</evidence>
<dbReference type="RefSeq" id="WP_203025469.1">
    <property type="nucleotide sequence ID" value="NZ_JAFCXS010000001.1"/>
</dbReference>
<evidence type="ECO:0000256" key="1">
    <source>
        <dbReference type="ARBA" id="ARBA00023125"/>
    </source>
</evidence>
<proteinExistence type="predicted"/>
<dbReference type="Pfam" id="PF07508">
    <property type="entry name" value="Recombinase"/>
    <property type="match status" value="1"/>
</dbReference>
<dbReference type="PROSITE" id="PS51737">
    <property type="entry name" value="RECOMBINASE_DNA_BIND"/>
    <property type="match status" value="1"/>
</dbReference>
<dbReference type="Gene3D" id="3.90.1750.20">
    <property type="entry name" value="Putative Large Serine Recombinase, Chain B, Domain 2"/>
    <property type="match status" value="1"/>
</dbReference>
<dbReference type="PANTHER" id="PTHR30461">
    <property type="entry name" value="DNA-INVERTASE FROM LAMBDOID PROPHAGE"/>
    <property type="match status" value="1"/>
</dbReference>
<sequence length="566" mass="64347">MKLLVSYVRWSTKAQDSGDSLRRQNDMIDAFYHKHSVQYFMSPTHRYVDKGKSGFHQKHKADGGEFKRMLDNVSSENIPAGSLIVMENFDRASRADIDSAIDDIRQILRKGAEILTLSDNERYDKSSLSDPIRLIKHILIAERAHQESVVKQERTVAVWKAKTAKAIETGLPMGRQTPGWIELSLDRQSFVVTEPKADIVRLIFRMRLAGHSMFAICKHLNENGIETINDRKARISKTFKPGGGGWSAVSVKCLLTSRSVLGYLPAKISTEDHKTILRDEIADYYPRIIDDQTFNAVQTLLEQGGKGRLATGDHWLYVNIFRTLLRCKCGLTMSPSGIRKPVYQGTYRCNGMHEGRCEYGSVSRKKLDTELCTRLFSKLSQLYDSNIDQSKIIELQRKLQTVDKELQTLTETLLELSAITQIRDALAEKQKEKELLQAELRRETMRIQSVSDLDLSKLDLETAKGRTEAHVIIKKMVREIVIDGRAKLVDVSLHNGNVIRGFSLKGERDLTLAFKQATDDIPDHDFITVMGQDLPKVFSAEEFKEGSLPDFTDWPEVEPDYPNIQE</sequence>
<dbReference type="CDD" id="cd00338">
    <property type="entry name" value="Ser_Recombinase"/>
    <property type="match status" value="1"/>
</dbReference>
<reference evidence="6 7" key="1">
    <citation type="submission" date="2021-01" db="EMBL/GenBank/DDBJ databases">
        <title>Complete genome sequence of Pantoea eucrina OB49, a heavy metal tolerant bacterium with PGPR potential isolated from wheat in Algeria.</title>
        <authorList>
            <person name="Lekired A."/>
            <person name="Ouzari I.H."/>
        </authorList>
    </citation>
    <scope>NUCLEOTIDE SEQUENCE [LARGE SCALE GENOMIC DNA]</scope>
    <source>
        <strain evidence="6 7">OB49</strain>
    </source>
</reference>
<protein>
    <submittedName>
        <fullName evidence="6">Recombinase family protein</fullName>
    </submittedName>
</protein>
<feature type="domain" description="Resolvase/invertase-type recombinase catalytic" evidence="4">
    <location>
        <begin position="3"/>
        <end position="166"/>
    </location>
</feature>
<name>A0ABS1Z257_9GAMM</name>
<organism evidence="6 7">
    <name type="scientific">Pantoea eucrina</name>
    <dbReference type="NCBI Taxonomy" id="472693"/>
    <lineage>
        <taxon>Bacteria</taxon>
        <taxon>Pseudomonadati</taxon>
        <taxon>Pseudomonadota</taxon>
        <taxon>Gammaproteobacteria</taxon>
        <taxon>Enterobacterales</taxon>
        <taxon>Erwiniaceae</taxon>
        <taxon>Pantoea</taxon>
    </lineage>
</organism>
<dbReference type="InterPro" id="IPR011109">
    <property type="entry name" value="DNA_bind_recombinase_dom"/>
</dbReference>
<evidence type="ECO:0000259" key="5">
    <source>
        <dbReference type="PROSITE" id="PS51737"/>
    </source>
</evidence>
<dbReference type="EMBL" id="JAFCXS010000001">
    <property type="protein sequence ID" value="MBM0746489.1"/>
    <property type="molecule type" value="Genomic_DNA"/>
</dbReference>
<feature type="domain" description="Recombinase" evidence="5">
    <location>
        <begin position="179"/>
        <end position="307"/>
    </location>
</feature>
<gene>
    <name evidence="6" type="ORF">JJB79_03485</name>
</gene>
<dbReference type="Proteomes" id="UP000809137">
    <property type="component" value="Unassembled WGS sequence"/>
</dbReference>
<keyword evidence="3" id="KW-0175">Coiled coil</keyword>
<dbReference type="InterPro" id="IPR050639">
    <property type="entry name" value="SSR_resolvase"/>
</dbReference>
<dbReference type="PROSITE" id="PS51736">
    <property type="entry name" value="RECOMBINASES_3"/>
    <property type="match status" value="1"/>
</dbReference>
<keyword evidence="2" id="KW-0233">DNA recombination</keyword>
<feature type="coiled-coil region" evidence="3">
    <location>
        <begin position="392"/>
        <end position="448"/>
    </location>
</feature>
<dbReference type="SMART" id="SM00857">
    <property type="entry name" value="Resolvase"/>
    <property type="match status" value="1"/>
</dbReference>
<keyword evidence="7" id="KW-1185">Reference proteome</keyword>
<dbReference type="PANTHER" id="PTHR30461:SF2">
    <property type="entry name" value="SERINE RECOMBINASE PINE-RELATED"/>
    <property type="match status" value="1"/>
</dbReference>
<evidence type="ECO:0000256" key="2">
    <source>
        <dbReference type="ARBA" id="ARBA00023172"/>
    </source>
</evidence>
<evidence type="ECO:0000256" key="3">
    <source>
        <dbReference type="SAM" id="Coils"/>
    </source>
</evidence>
<evidence type="ECO:0000313" key="7">
    <source>
        <dbReference type="Proteomes" id="UP000809137"/>
    </source>
</evidence>
<dbReference type="InterPro" id="IPR038109">
    <property type="entry name" value="DNA_bind_recomb_sf"/>
</dbReference>
<dbReference type="InterPro" id="IPR006119">
    <property type="entry name" value="Resolv_N"/>
</dbReference>
<evidence type="ECO:0000259" key="4">
    <source>
        <dbReference type="PROSITE" id="PS51736"/>
    </source>
</evidence>